<feature type="transmembrane region" description="Helical" evidence="7">
    <location>
        <begin position="191"/>
        <end position="208"/>
    </location>
</feature>
<feature type="transmembrane region" description="Helical" evidence="7">
    <location>
        <begin position="64"/>
        <end position="81"/>
    </location>
</feature>
<feature type="transmembrane region" description="Helical" evidence="7">
    <location>
        <begin position="1062"/>
        <end position="1082"/>
    </location>
</feature>
<comment type="similarity">
    <text evidence="2">Belongs to the CTL (choline transporter-like) family.</text>
</comment>
<evidence type="ECO:0000256" key="3">
    <source>
        <dbReference type="ARBA" id="ARBA00022692"/>
    </source>
</evidence>
<evidence type="ECO:0000313" key="9">
    <source>
        <dbReference type="EMBL" id="CAL4802000.1"/>
    </source>
</evidence>
<accession>A0A9P1DTT2</accession>
<feature type="transmembrane region" description="Helical" evidence="7">
    <location>
        <begin position="713"/>
        <end position="735"/>
    </location>
</feature>
<sequence>MTGVAPVTVDSDAPKSAPWDTLNLFLTAFLLTLVVALCVAWLSVLPDGSYGCLEEMSKPEVKCYNLIMAFGSSSLMLWHYLDSDPMLVRYTVLGRPEFPVVHREFMGLRRWSTFTAWSNFSCAVFFCCAAALGWSATAPRALCVVTQLLWELMFPLGFFVNIVVSFVLIPQIKKMRDWQKLKRILRPKPQLLHNGLALAGAVEAMLATPPLLLMHFPVLVLFGCMYIIFAWPPVDQPWSAEARAVWCAGEIGISVTKKVMEALREKRFFGLAFRAARPLVPARSRSGRESFGDAQPSHLSLPELAEGPYFILAMMLDAHTLCRSDATCRLLRQLNRANAGPWRALGGRMFHGMELEREGIFEAVEEMVTPTESGRKHARVDWKGRYLKFRNEVPTFRLPFMGGQIKLIRTPDDVAYCKCRLRADLLCADSQRGVYLEVDVVSNPDNLSLAVVDFESGGRSSVTFSPDTGAVIREKKLQESPSAAWKAILTFQMPIPSCLMKSPYNSLVFASASVSRPMDEKDIKVDEEEELGDDSEDADRPVVNFWDDEDRGYFPDTVPRRCTDVCCIPIYLVALSFFVVICVYGASHGLEHSPWLPRDYKWQACGQGENLGREYLYFCIDTFFTSAYLMDEKKINTRYPLCVSECPSTWGSEIDCYIGNNTWDLLPTYKTRPFDKVCEPIEGTAGNLIYREIFLFYLYHRPWAFWKTFMSRAYPICAGTAVCTLLLAVIYVMFVARFVREIIWIGLLCTALLPLGVSLHLFQCHYGGSCGYIIPEKPLAWVCVALSVLLLIGICNAAIEIQKAIVCMRWSCHCVTSVKSLKLVPLLRTIWECSVVVSHVYVLVCISSMDAMEGDKKGPETTLGKAGCIAMVVLMMIWHVGIAHQISNLAMIYTAQTWFFQGGMSAHQQSAPSVAYGYWIAFRYHLGTCIYAGLVILLISPIRLPLKILTGVMQSKQNNPVGLLLWVCFSCVEDCFYNNLEGLSSHSIYDTVLQANDWCLAVTHSTAVIYEDSGGAVGRVLKEATWIFELAGIGLFAGATYTTTQVLMRQVPYFTDPGSDGFIALPYAASCLCVFVAVMFSYPFMDLFRLVSDCILYCRTVEKQRHRLPGSEEDTLVAGCAEDLANAMQMLLCMDGRHGTRGS</sequence>
<reference evidence="9 10" key="2">
    <citation type="submission" date="2024-05" db="EMBL/GenBank/DDBJ databases">
        <authorList>
            <person name="Chen Y."/>
            <person name="Shah S."/>
            <person name="Dougan E. K."/>
            <person name="Thang M."/>
            <person name="Chan C."/>
        </authorList>
    </citation>
    <scope>NUCLEOTIDE SEQUENCE [LARGE SCALE GENOMIC DNA]</scope>
</reference>
<keyword evidence="6" id="KW-0325">Glycoprotein</keyword>
<feature type="transmembrane region" description="Helical" evidence="7">
    <location>
        <begin position="779"/>
        <end position="799"/>
    </location>
</feature>
<feature type="transmembrane region" description="Helical" evidence="7">
    <location>
        <begin position="24"/>
        <end position="44"/>
    </location>
</feature>
<dbReference type="Proteomes" id="UP001152797">
    <property type="component" value="Unassembled WGS sequence"/>
</dbReference>
<feature type="transmembrane region" description="Helical" evidence="7">
    <location>
        <begin position="148"/>
        <end position="170"/>
    </location>
</feature>
<feature type="transmembrane region" description="Helical" evidence="7">
    <location>
        <begin position="116"/>
        <end position="136"/>
    </location>
</feature>
<evidence type="ECO:0000256" key="5">
    <source>
        <dbReference type="ARBA" id="ARBA00023136"/>
    </source>
</evidence>
<dbReference type="PANTHER" id="PTHR12385">
    <property type="entry name" value="CHOLINE TRANSPORTER-LIKE (SLC FAMILY 44)"/>
    <property type="match status" value="1"/>
</dbReference>
<evidence type="ECO:0000256" key="6">
    <source>
        <dbReference type="ARBA" id="ARBA00023180"/>
    </source>
</evidence>
<dbReference type="Pfam" id="PF04515">
    <property type="entry name" value="Choline_transpo"/>
    <property type="match status" value="1"/>
</dbReference>
<dbReference type="EMBL" id="CAMXCT010006490">
    <property type="protein sequence ID" value="CAI4014688.1"/>
    <property type="molecule type" value="Genomic_DNA"/>
</dbReference>
<reference evidence="8" key="1">
    <citation type="submission" date="2022-10" db="EMBL/GenBank/DDBJ databases">
        <authorList>
            <person name="Chen Y."/>
            <person name="Dougan E. K."/>
            <person name="Chan C."/>
            <person name="Rhodes N."/>
            <person name="Thang M."/>
        </authorList>
    </citation>
    <scope>NUCLEOTIDE SEQUENCE</scope>
</reference>
<feature type="transmembrane region" description="Helical" evidence="7">
    <location>
        <begin position="214"/>
        <end position="234"/>
    </location>
</feature>
<dbReference type="AlphaFoldDB" id="A0A9P1DTT2"/>
<keyword evidence="5 7" id="KW-0472">Membrane</keyword>
<evidence type="ECO:0000256" key="1">
    <source>
        <dbReference type="ARBA" id="ARBA00004141"/>
    </source>
</evidence>
<evidence type="ECO:0000313" key="8">
    <source>
        <dbReference type="EMBL" id="CAI4014688.1"/>
    </source>
</evidence>
<keyword evidence="3 7" id="KW-0812">Transmembrane</keyword>
<name>A0A9P1DTT2_9DINO</name>
<feature type="transmembrane region" description="Helical" evidence="7">
    <location>
        <begin position="915"/>
        <end position="939"/>
    </location>
</feature>
<dbReference type="EMBL" id="CAMXCT030006490">
    <property type="protein sequence ID" value="CAL4802000.1"/>
    <property type="molecule type" value="Genomic_DNA"/>
</dbReference>
<dbReference type="OrthoDB" id="447888at2759"/>
<feature type="transmembrane region" description="Helical" evidence="7">
    <location>
        <begin position="866"/>
        <end position="895"/>
    </location>
</feature>
<dbReference type="PANTHER" id="PTHR12385:SF14">
    <property type="entry name" value="CHOLINE TRANSPORTER-LIKE 2"/>
    <property type="match status" value="1"/>
</dbReference>
<evidence type="ECO:0000256" key="2">
    <source>
        <dbReference type="ARBA" id="ARBA00007168"/>
    </source>
</evidence>
<dbReference type="EMBL" id="CAMXCT020006490">
    <property type="protein sequence ID" value="CAL1168063.1"/>
    <property type="molecule type" value="Genomic_DNA"/>
</dbReference>
<evidence type="ECO:0000256" key="4">
    <source>
        <dbReference type="ARBA" id="ARBA00022989"/>
    </source>
</evidence>
<comment type="subcellular location">
    <subcellularLocation>
        <location evidence="1">Membrane</location>
        <topology evidence="1">Multi-pass membrane protein</topology>
    </subcellularLocation>
</comment>
<feature type="transmembrane region" description="Helical" evidence="7">
    <location>
        <begin position="742"/>
        <end position="759"/>
    </location>
</feature>
<keyword evidence="10" id="KW-1185">Reference proteome</keyword>
<dbReference type="GO" id="GO:0022857">
    <property type="term" value="F:transmembrane transporter activity"/>
    <property type="evidence" value="ECO:0007669"/>
    <property type="project" value="InterPro"/>
</dbReference>
<evidence type="ECO:0000256" key="7">
    <source>
        <dbReference type="SAM" id="Phobius"/>
    </source>
</evidence>
<dbReference type="GO" id="GO:0016020">
    <property type="term" value="C:membrane"/>
    <property type="evidence" value="ECO:0007669"/>
    <property type="project" value="UniProtKB-SubCell"/>
</dbReference>
<organism evidence="8">
    <name type="scientific">Cladocopium goreaui</name>
    <dbReference type="NCBI Taxonomy" id="2562237"/>
    <lineage>
        <taxon>Eukaryota</taxon>
        <taxon>Sar</taxon>
        <taxon>Alveolata</taxon>
        <taxon>Dinophyceae</taxon>
        <taxon>Suessiales</taxon>
        <taxon>Symbiodiniaceae</taxon>
        <taxon>Cladocopium</taxon>
    </lineage>
</organism>
<evidence type="ECO:0000313" key="10">
    <source>
        <dbReference type="Proteomes" id="UP001152797"/>
    </source>
</evidence>
<protein>
    <submittedName>
        <fullName evidence="9">Metal transporter CNNM4</fullName>
    </submittedName>
</protein>
<feature type="transmembrane region" description="Helical" evidence="7">
    <location>
        <begin position="568"/>
        <end position="587"/>
    </location>
</feature>
<comment type="caution">
    <text evidence="8">The sequence shown here is derived from an EMBL/GenBank/DDBJ whole genome shotgun (WGS) entry which is preliminary data.</text>
</comment>
<dbReference type="InterPro" id="IPR007603">
    <property type="entry name" value="Choline_transptr-like"/>
</dbReference>
<feature type="transmembrane region" description="Helical" evidence="7">
    <location>
        <begin position="1024"/>
        <end position="1042"/>
    </location>
</feature>
<keyword evidence="4 7" id="KW-1133">Transmembrane helix</keyword>
<gene>
    <name evidence="8" type="ORF">C1SCF055_LOCUS39575</name>
</gene>
<proteinExistence type="inferred from homology"/>